<evidence type="ECO:0000313" key="3">
    <source>
        <dbReference type="Proteomes" id="UP000015503"/>
    </source>
</evidence>
<dbReference type="InterPro" id="IPR012340">
    <property type="entry name" value="NA-bd_OB-fold"/>
</dbReference>
<dbReference type="AlphaFoldDB" id="S6BGX9"/>
<dbReference type="EMBL" id="AP013068">
    <property type="protein sequence ID" value="BAN48379.1"/>
    <property type="molecule type" value="Genomic_DNA"/>
</dbReference>
<dbReference type="Proteomes" id="UP000015503">
    <property type="component" value="Chromosome"/>
</dbReference>
<sequence>MNPLPSLWGADSPSRLLGSRHIATGELVFPALPGHSPLADQYQVESLAGEGELYSFTIIHPSAKSGINPFALGYLDLEGPVRLFGRLTGGERPLIGGRYRIVADADYGYVFEALEVRP</sequence>
<dbReference type="eggNOG" id="COG1545">
    <property type="taxonomic scope" value="Bacteria"/>
</dbReference>
<proteinExistence type="predicted"/>
<evidence type="ECO:0000313" key="2">
    <source>
        <dbReference type="EMBL" id="BAN48379.1"/>
    </source>
</evidence>
<dbReference type="RefSeq" id="WP_016492573.1">
    <property type="nucleotide sequence ID" value="NC_021499.1"/>
</dbReference>
<dbReference type="InterPro" id="IPR002878">
    <property type="entry name" value="ChsH2_C"/>
</dbReference>
<gene>
    <name evidence="2" type="ORF">PCA10_26470</name>
</gene>
<name>S6BGX9_METRE</name>
<dbReference type="SUPFAM" id="SSF50249">
    <property type="entry name" value="Nucleic acid-binding proteins"/>
    <property type="match status" value="1"/>
</dbReference>
<dbReference type="KEGG" id="pre:PCA10_26470"/>
<dbReference type="STRING" id="1245471.PCA10_26470"/>
<keyword evidence="3" id="KW-1185">Reference proteome</keyword>
<accession>S6BGX9</accession>
<reference evidence="2 3" key="1">
    <citation type="journal article" date="2013" name="Genome Announc.">
        <title>Complete Genome Sequence of the Carbazole Degrader Pseudomonas resinovorans Strain CA10 (NBRC 106553).</title>
        <authorList>
            <person name="Shintani M."/>
            <person name="Hosoyama A."/>
            <person name="Ohji S."/>
            <person name="Tsuchikane K."/>
            <person name="Takarada H."/>
            <person name="Yamazoe A."/>
            <person name="Fujita N."/>
            <person name="Nojiri H."/>
        </authorList>
    </citation>
    <scope>NUCLEOTIDE SEQUENCE [LARGE SCALE GENOMIC DNA]</scope>
    <source>
        <strain evidence="2 3">NBRC 106553</strain>
    </source>
</reference>
<organism evidence="2 3">
    <name type="scientific">Metapseudomonas resinovorans NBRC 106553</name>
    <dbReference type="NCBI Taxonomy" id="1245471"/>
    <lineage>
        <taxon>Bacteria</taxon>
        <taxon>Pseudomonadati</taxon>
        <taxon>Pseudomonadota</taxon>
        <taxon>Gammaproteobacteria</taxon>
        <taxon>Pseudomonadales</taxon>
        <taxon>Pseudomonadaceae</taxon>
        <taxon>Metapseudomonas</taxon>
    </lineage>
</organism>
<dbReference type="HOGENOM" id="CLU_146580_0_0_6"/>
<dbReference type="Pfam" id="PF01796">
    <property type="entry name" value="OB_ChsH2_C"/>
    <property type="match status" value="1"/>
</dbReference>
<dbReference type="PATRIC" id="fig|1245471.3.peg.2679"/>
<feature type="domain" description="ChsH2 C-terminal OB-fold" evidence="1">
    <location>
        <begin position="47"/>
        <end position="102"/>
    </location>
</feature>
<protein>
    <recommendedName>
        <fullName evidence="1">ChsH2 C-terminal OB-fold domain-containing protein</fullName>
    </recommendedName>
</protein>
<evidence type="ECO:0000259" key="1">
    <source>
        <dbReference type="Pfam" id="PF01796"/>
    </source>
</evidence>
<dbReference type="OrthoDB" id="6937785at2"/>